<keyword evidence="3" id="KW-1185">Reference proteome</keyword>
<dbReference type="PANTHER" id="PTHR36833">
    <property type="entry name" value="SLR0610 PROTEIN-RELATED"/>
    <property type="match status" value="1"/>
</dbReference>
<evidence type="ECO:0000256" key="1">
    <source>
        <dbReference type="SAM" id="Phobius"/>
    </source>
</evidence>
<dbReference type="InterPro" id="IPR010390">
    <property type="entry name" value="ABC-2_transporter-like"/>
</dbReference>
<feature type="transmembrane region" description="Helical" evidence="1">
    <location>
        <begin position="62"/>
        <end position="85"/>
    </location>
</feature>
<feature type="transmembrane region" description="Helical" evidence="1">
    <location>
        <begin position="105"/>
        <end position="134"/>
    </location>
</feature>
<accession>A0ABV5KYA4</accession>
<organism evidence="2 3">
    <name type="scientific">Paenibacillus aurantiacus</name>
    <dbReference type="NCBI Taxonomy" id="1936118"/>
    <lineage>
        <taxon>Bacteria</taxon>
        <taxon>Bacillati</taxon>
        <taxon>Bacillota</taxon>
        <taxon>Bacilli</taxon>
        <taxon>Bacillales</taxon>
        <taxon>Paenibacillaceae</taxon>
        <taxon>Paenibacillus</taxon>
    </lineage>
</organism>
<keyword evidence="1" id="KW-0812">Transmembrane</keyword>
<evidence type="ECO:0000313" key="3">
    <source>
        <dbReference type="Proteomes" id="UP001589747"/>
    </source>
</evidence>
<dbReference type="EMBL" id="JBHMDO010000047">
    <property type="protein sequence ID" value="MFB9330204.1"/>
    <property type="molecule type" value="Genomic_DNA"/>
</dbReference>
<dbReference type="PANTHER" id="PTHR36833:SF1">
    <property type="entry name" value="INTEGRAL MEMBRANE TRANSPORT PROTEIN"/>
    <property type="match status" value="1"/>
</dbReference>
<feature type="transmembrane region" description="Helical" evidence="1">
    <location>
        <begin position="234"/>
        <end position="252"/>
    </location>
</feature>
<keyword evidence="1" id="KW-0472">Membrane</keyword>
<dbReference type="Proteomes" id="UP001589747">
    <property type="component" value="Unassembled WGS sequence"/>
</dbReference>
<gene>
    <name evidence="2" type="ORF">ACFFSY_30030</name>
</gene>
<comment type="caution">
    <text evidence="2">The sequence shown here is derived from an EMBL/GenBank/DDBJ whole genome shotgun (WGS) entry which is preliminary data.</text>
</comment>
<evidence type="ECO:0000313" key="2">
    <source>
        <dbReference type="EMBL" id="MFB9330204.1"/>
    </source>
</evidence>
<feature type="transmembrane region" description="Helical" evidence="1">
    <location>
        <begin position="24"/>
        <end position="47"/>
    </location>
</feature>
<dbReference type="RefSeq" id="WP_377501181.1">
    <property type="nucleotide sequence ID" value="NZ_JBHMDO010000047.1"/>
</dbReference>
<feature type="transmembrane region" description="Helical" evidence="1">
    <location>
        <begin position="191"/>
        <end position="214"/>
    </location>
</feature>
<proteinExistence type="predicted"/>
<keyword evidence="1" id="KW-1133">Transmembrane helix</keyword>
<sequence>MAHLLKLYGLHIKYNIKAQMQYRVNFVTGLFTNFYAYFLMYTSIWIITNKFKMIDGWDYNDLILLSALNLFSYSIASTFLFDYVYGLERYINDGRFDRVLVRPIFPMYSMIFDGFSWSGIGQILVSCIFLGVSVVTVDIDWSLFKAFYFVASVIGAVLIQSAALIFFGSLSFWLKKSFTLTQILFINFRTVINYPISIYGTLFSSVLTFILPWAFINFYPAAYLLDKPVTYPKLYLLTPVLGVLLFTFSILLTRMGIRKYNSVGS</sequence>
<protein>
    <submittedName>
        <fullName evidence="2">ABC transporter permease</fullName>
    </submittedName>
</protein>
<feature type="transmembrane region" description="Helical" evidence="1">
    <location>
        <begin position="146"/>
        <end position="170"/>
    </location>
</feature>
<dbReference type="Pfam" id="PF06182">
    <property type="entry name" value="ABC2_membrane_6"/>
    <property type="match status" value="1"/>
</dbReference>
<name>A0ABV5KYA4_9BACL</name>
<reference evidence="2 3" key="1">
    <citation type="submission" date="2024-09" db="EMBL/GenBank/DDBJ databases">
        <authorList>
            <person name="Sun Q."/>
            <person name="Mori K."/>
        </authorList>
    </citation>
    <scope>NUCLEOTIDE SEQUENCE [LARGE SCALE GENOMIC DNA]</scope>
    <source>
        <strain evidence="2 3">TISTR 2452</strain>
    </source>
</reference>